<sequence length="348" mass="38817">MKTVKMRNKIIGPENPCFISFEPGATYANLEQAKMMTHATSLAKADGIKFQTLATGDADRLMGIKDIKINFGTANGKKEELVYDALKRRELPKESWRELVKYSHDLNLVFITTPEFPESIEFLVDAGVDALKISKGDINNVLLIEEAAKTNIPIILDGREKFHDVEVAMKICEKNGNDQIIIMHCPSGYPTENAGVHLRAINAIQEKCQYPVGFADHSPGDIMNFAAVAMGASMLEKTITTDKAIEHVEHFMSLELSELKRFVENIRAVEQAMGNPDILSTSRVEETARRSLVAIRDIKKGEKITKQDLDYKRPGNAGISVADGFKILDKRSMQDITAGTFLQWNMLD</sequence>
<dbReference type="PROSITE" id="PS50844">
    <property type="entry name" value="AFP_LIKE"/>
    <property type="match status" value="1"/>
</dbReference>
<organism evidence="2 3">
    <name type="scientific">Nitrosotalea devaniterrae</name>
    <dbReference type="NCBI Taxonomy" id="1078905"/>
    <lineage>
        <taxon>Archaea</taxon>
        <taxon>Nitrososphaerota</taxon>
        <taxon>Nitrososphaeria</taxon>
        <taxon>Nitrosotaleales</taxon>
        <taxon>Nitrosotaleaceae</taxon>
        <taxon>Nitrosotalea</taxon>
    </lineage>
</organism>
<dbReference type="Pfam" id="PF08666">
    <property type="entry name" value="SAF"/>
    <property type="match status" value="1"/>
</dbReference>
<dbReference type="SUPFAM" id="SSF51569">
    <property type="entry name" value="Aldolase"/>
    <property type="match status" value="1"/>
</dbReference>
<dbReference type="SUPFAM" id="SSF51269">
    <property type="entry name" value="AFP III-like domain"/>
    <property type="match status" value="1"/>
</dbReference>
<dbReference type="InterPro" id="IPR013132">
    <property type="entry name" value="PseI/NeuA/B-like_N"/>
</dbReference>
<dbReference type="PANTHER" id="PTHR42966:SF1">
    <property type="entry name" value="SIALIC ACID SYNTHASE"/>
    <property type="match status" value="1"/>
</dbReference>
<proteinExistence type="predicted"/>
<dbReference type="Gene3D" id="3.90.1210.10">
    <property type="entry name" value="Antifreeze-like/N-acetylneuraminic acid synthase C-terminal domain"/>
    <property type="match status" value="1"/>
</dbReference>
<accession>A0A128A0U7</accession>
<gene>
    <name evidence="2" type="primary">neuB2</name>
    <name evidence="2" type="ORF">NDEV_0210</name>
</gene>
<dbReference type="Proteomes" id="UP000196239">
    <property type="component" value="Chromosome 1"/>
</dbReference>
<dbReference type="KEGG" id="ndv:NDEV_0210"/>
<name>A0A128A0U7_9ARCH</name>
<dbReference type="Pfam" id="PF03102">
    <property type="entry name" value="NeuB"/>
    <property type="match status" value="1"/>
</dbReference>
<dbReference type="InterPro" id="IPR013974">
    <property type="entry name" value="SAF"/>
</dbReference>
<dbReference type="InterPro" id="IPR036732">
    <property type="entry name" value="AFP_Neu5c_C_sf"/>
</dbReference>
<dbReference type="GO" id="GO:0047444">
    <property type="term" value="F:N-acylneuraminate-9-phosphate synthase activity"/>
    <property type="evidence" value="ECO:0007669"/>
    <property type="project" value="TreeGrafter"/>
</dbReference>
<dbReference type="InterPro" id="IPR013785">
    <property type="entry name" value="Aldolase_TIM"/>
</dbReference>
<feature type="domain" description="AFP-like" evidence="1">
    <location>
        <begin position="291"/>
        <end position="348"/>
    </location>
</feature>
<dbReference type="SMART" id="SM00858">
    <property type="entry name" value="SAF"/>
    <property type="match status" value="1"/>
</dbReference>
<dbReference type="Gene3D" id="3.20.20.70">
    <property type="entry name" value="Aldolase class I"/>
    <property type="match status" value="1"/>
</dbReference>
<evidence type="ECO:0000259" key="1">
    <source>
        <dbReference type="PROSITE" id="PS50844"/>
    </source>
</evidence>
<dbReference type="InterPro" id="IPR006190">
    <property type="entry name" value="SAF_AFP_Neu5Ac"/>
</dbReference>
<dbReference type="InterPro" id="IPR051690">
    <property type="entry name" value="PseI-like"/>
</dbReference>
<dbReference type="AlphaFoldDB" id="A0A128A0U7"/>
<evidence type="ECO:0000313" key="2">
    <source>
        <dbReference type="EMBL" id="CUR50975.1"/>
    </source>
</evidence>
<keyword evidence="3" id="KW-1185">Reference proteome</keyword>
<reference evidence="3" key="1">
    <citation type="submission" date="2015-10" db="EMBL/GenBank/DDBJ databases">
        <authorList>
            <person name="Lehtovirta-Morley L.E."/>
            <person name="Vieille C."/>
        </authorList>
    </citation>
    <scope>NUCLEOTIDE SEQUENCE [LARGE SCALE GENOMIC DNA]</scope>
</reference>
<dbReference type="GO" id="GO:0016051">
    <property type="term" value="P:carbohydrate biosynthetic process"/>
    <property type="evidence" value="ECO:0007669"/>
    <property type="project" value="InterPro"/>
</dbReference>
<dbReference type="InterPro" id="IPR057736">
    <property type="entry name" value="SAF_PseI/NeuA/NeuB"/>
</dbReference>
<dbReference type="CDD" id="cd11615">
    <property type="entry name" value="SAF_NeuB_like"/>
    <property type="match status" value="1"/>
</dbReference>
<dbReference type="PANTHER" id="PTHR42966">
    <property type="entry name" value="N-ACETYLNEURAMINATE SYNTHASE"/>
    <property type="match status" value="1"/>
</dbReference>
<evidence type="ECO:0000313" key="3">
    <source>
        <dbReference type="Proteomes" id="UP000196239"/>
    </source>
</evidence>
<dbReference type="EMBL" id="LN890280">
    <property type="protein sequence ID" value="CUR50975.1"/>
    <property type="molecule type" value="Genomic_DNA"/>
</dbReference>
<protein>
    <submittedName>
        <fullName evidence="2">N-acetylneuraminate synthase</fullName>
    </submittedName>
</protein>